<dbReference type="OrthoDB" id="28715at10239"/>
<proteinExistence type="predicted"/>
<dbReference type="Proteomes" id="UP000001469">
    <property type="component" value="Segment"/>
</dbReference>
<keyword evidence="2" id="KW-1185">Reference proteome</keyword>
<dbReference type="KEGG" id="vg:5176999"/>
<dbReference type="RefSeq" id="YP_271896.1">
    <property type="nucleotide sequence ID" value="NC_007217.1"/>
</dbReference>
<sequence length="89" mass="9760">MSAECERCGTPTDSDSLVVDGSVFRLCDGCRDDFEKLLEGWLSRERKPAVRGGCSTCGGPVEARFRYLGHGVEVVVNCPTCGWTERVDE</sequence>
<dbReference type="GeneID" id="5176999"/>
<evidence type="ECO:0000313" key="2">
    <source>
        <dbReference type="Proteomes" id="UP000001469"/>
    </source>
</evidence>
<evidence type="ECO:0000313" key="1">
    <source>
        <dbReference type="EMBL" id="AAY24965.1"/>
    </source>
</evidence>
<organism evidence="1 2">
    <name type="scientific">Haloarcula hispanica SH1 virus</name>
    <dbReference type="NCBI Taxonomy" id="326574"/>
    <lineage>
        <taxon>Viruses</taxon>
        <taxon>Singelaviria</taxon>
        <taxon>Helvetiavirae</taxon>
        <taxon>Dividoviricota</taxon>
        <taxon>Laserviricetes</taxon>
        <taxon>Halopanivirales</taxon>
        <taxon>Sphaerolipoviridae</taxon>
        <taxon>Alphasphaerolipovirus</taxon>
        <taxon>Alphasphaerolipovirus serpentinense</taxon>
    </lineage>
</organism>
<name>Q4KPE8_9VIRU</name>
<dbReference type="EMBL" id="AY950802">
    <property type="protein sequence ID" value="AAY24965.1"/>
    <property type="molecule type" value="Genomic_DNA"/>
</dbReference>
<accession>Q4KPE8</accession>
<reference evidence="1 2" key="1">
    <citation type="journal article" date="2005" name="J. Virol.">
        <title>Constituents of SH1, a novel lipid-containing virus infecting the halophilic euryarchaeon Haloarcula hispanica.</title>
        <authorList>
            <person name="Bamford D.H."/>
            <person name="Ravantti J.J."/>
            <person name="Ronnholm G."/>
            <person name="Laurinavicius S."/>
            <person name="Kukkaro P."/>
            <person name="Dyall-Smith M."/>
            <person name="Somerharju P."/>
            <person name="Kalkkinen N."/>
            <person name="Bamford J.K."/>
        </authorList>
    </citation>
    <scope>NUCLEOTIDE SEQUENCE</scope>
</reference>
<protein>
    <submittedName>
        <fullName evidence="1">ORF 39</fullName>
    </submittedName>
</protein>